<comment type="caution">
    <text evidence="2">The sequence shown here is derived from an EMBL/GenBank/DDBJ whole genome shotgun (WGS) entry which is preliminary data.</text>
</comment>
<organism evidence="2 3">
    <name type="scientific">Psilocybe cf. subviscida</name>
    <dbReference type="NCBI Taxonomy" id="2480587"/>
    <lineage>
        <taxon>Eukaryota</taxon>
        <taxon>Fungi</taxon>
        <taxon>Dikarya</taxon>
        <taxon>Basidiomycota</taxon>
        <taxon>Agaricomycotina</taxon>
        <taxon>Agaricomycetes</taxon>
        <taxon>Agaricomycetidae</taxon>
        <taxon>Agaricales</taxon>
        <taxon>Agaricineae</taxon>
        <taxon>Strophariaceae</taxon>
        <taxon>Psilocybe</taxon>
    </lineage>
</organism>
<dbReference type="Gene3D" id="3.30.420.40">
    <property type="match status" value="2"/>
</dbReference>
<dbReference type="Pfam" id="PF00022">
    <property type="entry name" value="Actin"/>
    <property type="match status" value="1"/>
</dbReference>
<dbReference type="PROSITE" id="PS00432">
    <property type="entry name" value="ACTINS_2"/>
    <property type="match status" value="1"/>
</dbReference>
<dbReference type="Gene3D" id="3.90.640.10">
    <property type="entry name" value="Actin, Chain A, domain 4"/>
    <property type="match status" value="1"/>
</dbReference>
<dbReference type="EMBL" id="JAACJJ010000028">
    <property type="protein sequence ID" value="KAF5320743.1"/>
    <property type="molecule type" value="Genomic_DNA"/>
</dbReference>
<dbReference type="SMART" id="SM00268">
    <property type="entry name" value="ACTIN"/>
    <property type="match status" value="1"/>
</dbReference>
<comment type="similarity">
    <text evidence="1">Belongs to the actin family.</text>
</comment>
<evidence type="ECO:0000256" key="1">
    <source>
        <dbReference type="RuleBase" id="RU000487"/>
    </source>
</evidence>
<dbReference type="InterPro" id="IPR004000">
    <property type="entry name" value="Actin"/>
</dbReference>
<accession>A0A8H5F2A7</accession>
<evidence type="ECO:0008006" key="4">
    <source>
        <dbReference type="Google" id="ProtNLM"/>
    </source>
</evidence>
<reference evidence="2 3" key="1">
    <citation type="journal article" date="2020" name="ISME J.">
        <title>Uncovering the hidden diversity of litter-decomposition mechanisms in mushroom-forming fungi.</title>
        <authorList>
            <person name="Floudas D."/>
            <person name="Bentzer J."/>
            <person name="Ahren D."/>
            <person name="Johansson T."/>
            <person name="Persson P."/>
            <person name="Tunlid A."/>
        </authorList>
    </citation>
    <scope>NUCLEOTIDE SEQUENCE [LARGE SCALE GENOMIC DNA]</scope>
    <source>
        <strain evidence="2 3">CBS 101986</strain>
    </source>
</reference>
<gene>
    <name evidence="2" type="ORF">D9619_001206</name>
</gene>
<dbReference type="InterPro" id="IPR004001">
    <property type="entry name" value="Actin_CS"/>
</dbReference>
<proteinExistence type="inferred from homology"/>
<dbReference type="PRINTS" id="PR00190">
    <property type="entry name" value="ACTIN"/>
</dbReference>
<dbReference type="Proteomes" id="UP000567179">
    <property type="component" value="Unassembled WGS sequence"/>
</dbReference>
<evidence type="ECO:0000313" key="3">
    <source>
        <dbReference type="Proteomes" id="UP000567179"/>
    </source>
</evidence>
<dbReference type="OrthoDB" id="5132116at2759"/>
<dbReference type="FunFam" id="3.30.420.40:FF:000058">
    <property type="entry name" value="Putative actin-related protein 5"/>
    <property type="match status" value="1"/>
</dbReference>
<protein>
    <recommendedName>
        <fullName evidence="4">Actin</fullName>
    </recommendedName>
</protein>
<dbReference type="PANTHER" id="PTHR11937">
    <property type="entry name" value="ACTIN"/>
    <property type="match status" value="1"/>
</dbReference>
<keyword evidence="3" id="KW-1185">Reference proteome</keyword>
<dbReference type="SUPFAM" id="SSF53067">
    <property type="entry name" value="Actin-like ATPase domain"/>
    <property type="match status" value="2"/>
</dbReference>
<dbReference type="AlphaFoldDB" id="A0A8H5F2A7"/>
<dbReference type="InterPro" id="IPR043129">
    <property type="entry name" value="ATPase_NBD"/>
</dbReference>
<name>A0A8H5F2A7_9AGAR</name>
<sequence length="297" mass="33349">MEQIWSRAFRNELRVAPEEHPILLTESPSNPNANRERTMEVLFETFDAPAAYLANQAVLCLYGTKQTGIVVLCGEDITHIVPVYNGHAIKHAVTQFGIAGRELTIGLTKTLAGHGYPLHMYGTFTADPKIVKDIKETLSYVALDWRRELDETPWSNYMRKYQLPGTQILDLSHERCSVPEPLFRPQLLGLKCEGIHNAIHNAISKCDEELHQTLYKNIVLSGGSTMFPGMTARLTKEIRALAPPHLDVKIIAPAGRKHSVWIGGSILASLSTFQSMWISRAEYDERGPLIVHQRCLQ</sequence>
<evidence type="ECO:0000313" key="2">
    <source>
        <dbReference type="EMBL" id="KAF5320743.1"/>
    </source>
</evidence>